<sequence length="166" mass="16994">MKLTPALLALTLLGLTTAAPTPGRFGSFGRSSRTSTPDVTPNTRSRSGTPDPATARPPPNADGTPSAPKIPPPGSSPGQAAPGQPAPPPLPGQEQRDQAQQVAEQRRGGGASDYLNAGTQVATTGMMMAPMYQQQQMAQQQQGQGQHPQGQGQGGQQAYPAAQGAY</sequence>
<dbReference type="Proteomes" id="UP000243723">
    <property type="component" value="Unassembled WGS sequence"/>
</dbReference>
<feature type="compositionally biased region" description="Low complexity" evidence="1">
    <location>
        <begin position="16"/>
        <end position="37"/>
    </location>
</feature>
<feature type="signal peptide" evidence="2">
    <location>
        <begin position="1"/>
        <end position="18"/>
    </location>
</feature>
<evidence type="ECO:0000313" key="3">
    <source>
        <dbReference type="EMBL" id="PSK55398.1"/>
    </source>
</evidence>
<proteinExistence type="predicted"/>
<evidence type="ECO:0000256" key="2">
    <source>
        <dbReference type="SAM" id="SignalP"/>
    </source>
</evidence>
<evidence type="ECO:0000256" key="1">
    <source>
        <dbReference type="SAM" id="MobiDB-lite"/>
    </source>
</evidence>
<gene>
    <name evidence="3" type="ORF">B9Z65_2787</name>
</gene>
<name>A0A2P8A4P0_9PEZI</name>
<reference evidence="3 4" key="1">
    <citation type="submission" date="2017-05" db="EMBL/GenBank/DDBJ databases">
        <title>Draft genome sequence of Elsinoe australis.</title>
        <authorList>
            <person name="Cheng Q."/>
        </authorList>
    </citation>
    <scope>NUCLEOTIDE SEQUENCE [LARGE SCALE GENOMIC DNA]</scope>
    <source>
        <strain evidence="3 4">NL1</strain>
    </source>
</reference>
<dbReference type="EMBL" id="NHZQ01000067">
    <property type="protein sequence ID" value="PSK55398.1"/>
    <property type="molecule type" value="Genomic_DNA"/>
</dbReference>
<evidence type="ECO:0000313" key="4">
    <source>
        <dbReference type="Proteomes" id="UP000243723"/>
    </source>
</evidence>
<keyword evidence="4" id="KW-1185">Reference proteome</keyword>
<feature type="region of interest" description="Disordered" evidence="1">
    <location>
        <begin position="16"/>
        <end position="117"/>
    </location>
</feature>
<dbReference type="AlphaFoldDB" id="A0A2P8A4P0"/>
<organism evidence="3 4">
    <name type="scientific">Elsinoe australis</name>
    <dbReference type="NCBI Taxonomy" id="40998"/>
    <lineage>
        <taxon>Eukaryota</taxon>
        <taxon>Fungi</taxon>
        <taxon>Dikarya</taxon>
        <taxon>Ascomycota</taxon>
        <taxon>Pezizomycotina</taxon>
        <taxon>Dothideomycetes</taxon>
        <taxon>Dothideomycetidae</taxon>
        <taxon>Myriangiales</taxon>
        <taxon>Elsinoaceae</taxon>
        <taxon>Elsinoe</taxon>
    </lineage>
</organism>
<feature type="compositionally biased region" description="Polar residues" evidence="1">
    <location>
        <begin position="38"/>
        <end position="48"/>
    </location>
</feature>
<accession>A0A2P8A4P0</accession>
<protein>
    <submittedName>
        <fullName evidence="3">Uncharacterized protein</fullName>
    </submittedName>
</protein>
<comment type="caution">
    <text evidence="3">The sequence shown here is derived from an EMBL/GenBank/DDBJ whole genome shotgun (WGS) entry which is preliminary data.</text>
</comment>
<feature type="chain" id="PRO_5015180056" evidence="2">
    <location>
        <begin position="19"/>
        <end position="166"/>
    </location>
</feature>
<feature type="region of interest" description="Disordered" evidence="1">
    <location>
        <begin position="133"/>
        <end position="166"/>
    </location>
</feature>
<keyword evidence="2" id="KW-0732">Signal</keyword>